<keyword evidence="4" id="KW-1185">Reference proteome</keyword>
<dbReference type="Proteomes" id="UP000285146">
    <property type="component" value="Unassembled WGS sequence"/>
</dbReference>
<evidence type="ECO:0000313" key="4">
    <source>
        <dbReference type="Proteomes" id="UP000285146"/>
    </source>
</evidence>
<feature type="transmembrane region" description="Helical" evidence="2">
    <location>
        <begin position="82"/>
        <end position="101"/>
    </location>
</feature>
<feature type="compositionally biased region" description="Polar residues" evidence="1">
    <location>
        <begin position="178"/>
        <end position="188"/>
    </location>
</feature>
<feature type="transmembrane region" description="Helical" evidence="2">
    <location>
        <begin position="107"/>
        <end position="126"/>
    </location>
</feature>
<name>A0A423X7S4_9PEZI</name>
<organism evidence="3 4">
    <name type="scientific">Cytospora leucostoma</name>
    <dbReference type="NCBI Taxonomy" id="1230097"/>
    <lineage>
        <taxon>Eukaryota</taxon>
        <taxon>Fungi</taxon>
        <taxon>Dikarya</taxon>
        <taxon>Ascomycota</taxon>
        <taxon>Pezizomycotina</taxon>
        <taxon>Sordariomycetes</taxon>
        <taxon>Sordariomycetidae</taxon>
        <taxon>Diaporthales</taxon>
        <taxon>Cytosporaceae</taxon>
        <taxon>Cytospora</taxon>
    </lineage>
</organism>
<gene>
    <name evidence="3" type="ORF">VPNG_04997</name>
</gene>
<keyword evidence="2" id="KW-0812">Transmembrane</keyword>
<dbReference type="InParanoid" id="A0A423X7S4"/>
<evidence type="ECO:0000256" key="2">
    <source>
        <dbReference type="SAM" id="Phobius"/>
    </source>
</evidence>
<dbReference type="EMBL" id="LKEB01000025">
    <property type="protein sequence ID" value="ROW11813.1"/>
    <property type="molecule type" value="Genomic_DNA"/>
</dbReference>
<sequence length="375" mass="42350">MAPSAQIITAEVIDIQDPDIPFFYHIVRVVIEFLDKIPILQWITYVVHVVGDFFSGIWHSIVDFLRASLHQLTSILAKFGRYILAILLWVGGLLLTAVLWLLKWAAIVLVSSIILLLALDAAIKYFSREEPRDQQTTLLASDWQSSNYHTFAHGTSGATSLPKKPKWFKPNRTEPNGPATSSTNTQPSGAGAGHRHPNNSGHGSNRQASDDAGREGPRAQDKAAREEEERRRKEEQRQRKEEDRRRREEVAQDAARRKKLGAEALSRAFAAWVRMITDLTTEDMTRMGRIPNPPDVPLRCGEACREARANLGVAFCKHSMGILVENYTMTNSIKREEFVRKLVRAVHPDNQKFVRSDARVREQAAEMTKILNGLL</sequence>
<keyword evidence="2" id="KW-1133">Transmembrane helix</keyword>
<feature type="compositionally biased region" description="Polar residues" evidence="1">
    <location>
        <begin position="198"/>
        <end position="207"/>
    </location>
</feature>
<proteinExistence type="predicted"/>
<comment type="caution">
    <text evidence="3">The sequence shown here is derived from an EMBL/GenBank/DDBJ whole genome shotgun (WGS) entry which is preliminary data.</text>
</comment>
<keyword evidence="2" id="KW-0472">Membrane</keyword>
<feature type="compositionally biased region" description="Basic and acidic residues" evidence="1">
    <location>
        <begin position="208"/>
        <end position="250"/>
    </location>
</feature>
<dbReference type="OrthoDB" id="10677161at2759"/>
<accession>A0A423X7S4</accession>
<evidence type="ECO:0000256" key="1">
    <source>
        <dbReference type="SAM" id="MobiDB-lite"/>
    </source>
</evidence>
<feature type="region of interest" description="Disordered" evidence="1">
    <location>
        <begin position="154"/>
        <end position="258"/>
    </location>
</feature>
<evidence type="ECO:0000313" key="3">
    <source>
        <dbReference type="EMBL" id="ROW11813.1"/>
    </source>
</evidence>
<protein>
    <submittedName>
        <fullName evidence="3">Uncharacterized protein</fullName>
    </submittedName>
</protein>
<reference evidence="3 4" key="1">
    <citation type="submission" date="2015-09" db="EMBL/GenBank/DDBJ databases">
        <title>Host preference determinants of Valsa canker pathogens revealed by comparative genomics.</title>
        <authorList>
            <person name="Yin Z."/>
            <person name="Huang L."/>
        </authorList>
    </citation>
    <scope>NUCLEOTIDE SEQUENCE [LARGE SCALE GENOMIC DNA]</scope>
    <source>
        <strain evidence="3 4">SXYLt</strain>
    </source>
</reference>
<dbReference type="AlphaFoldDB" id="A0A423X7S4"/>